<dbReference type="SUPFAM" id="SSF47473">
    <property type="entry name" value="EF-hand"/>
    <property type="match status" value="1"/>
</dbReference>
<evidence type="ECO:0000256" key="6">
    <source>
        <dbReference type="SAM" id="Phobius"/>
    </source>
</evidence>
<keyword evidence="5 6" id="KW-0472">Membrane</keyword>
<dbReference type="EMBL" id="HBGA01067458">
    <property type="protein sequence ID" value="CAD9014091.1"/>
    <property type="molecule type" value="Transcribed_RNA"/>
</dbReference>
<evidence type="ECO:0000256" key="3">
    <source>
        <dbReference type="ARBA" id="ARBA00022837"/>
    </source>
</evidence>
<feature type="domain" description="EF-hand" evidence="8">
    <location>
        <begin position="1061"/>
        <end position="1096"/>
    </location>
</feature>
<proteinExistence type="predicted"/>
<dbReference type="PROSITE" id="PS50222">
    <property type="entry name" value="EF_HAND_2"/>
    <property type="match status" value="1"/>
</dbReference>
<evidence type="ECO:0000256" key="7">
    <source>
        <dbReference type="SAM" id="SignalP"/>
    </source>
</evidence>
<dbReference type="InterPro" id="IPR002048">
    <property type="entry name" value="EF_hand_dom"/>
</dbReference>
<evidence type="ECO:0000256" key="4">
    <source>
        <dbReference type="ARBA" id="ARBA00022989"/>
    </source>
</evidence>
<feature type="chain" id="PRO_5031436801" description="EF-hand domain-containing protein" evidence="7">
    <location>
        <begin position="23"/>
        <end position="1152"/>
    </location>
</feature>
<feature type="signal peptide" evidence="7">
    <location>
        <begin position="1"/>
        <end position="22"/>
    </location>
</feature>
<feature type="transmembrane region" description="Helical" evidence="6">
    <location>
        <begin position="996"/>
        <end position="1021"/>
    </location>
</feature>
<dbReference type="InterPro" id="IPR018499">
    <property type="entry name" value="Tetraspanin/Peripherin"/>
</dbReference>
<dbReference type="InterPro" id="IPR019026">
    <property type="entry name" value="Peptidase_M64_IgA"/>
</dbReference>
<keyword evidence="2 6" id="KW-0812">Transmembrane</keyword>
<organism evidence="9">
    <name type="scientific">Eutreptiella gymnastica</name>
    <dbReference type="NCBI Taxonomy" id="73025"/>
    <lineage>
        <taxon>Eukaryota</taxon>
        <taxon>Discoba</taxon>
        <taxon>Euglenozoa</taxon>
        <taxon>Euglenida</taxon>
        <taxon>Spirocuta</taxon>
        <taxon>Euglenophyceae</taxon>
        <taxon>Eutreptiales</taxon>
        <taxon>Eutreptiaceae</taxon>
        <taxon>Eutreptiella</taxon>
    </lineage>
</organism>
<dbReference type="AlphaFoldDB" id="A0A7S1NF29"/>
<gene>
    <name evidence="9" type="ORF">EGYM00392_LOCUS25195</name>
</gene>
<keyword evidence="3" id="KW-0106">Calcium</keyword>
<keyword evidence="7" id="KW-0732">Signal</keyword>
<feature type="transmembrane region" description="Helical" evidence="6">
    <location>
        <begin position="893"/>
        <end position="917"/>
    </location>
</feature>
<dbReference type="GO" id="GO:0008237">
    <property type="term" value="F:metallopeptidase activity"/>
    <property type="evidence" value="ECO:0007669"/>
    <property type="project" value="InterPro"/>
</dbReference>
<dbReference type="Pfam" id="PF09471">
    <property type="entry name" value="Peptidase_M64"/>
    <property type="match status" value="1"/>
</dbReference>
<feature type="transmembrane region" description="Helical" evidence="6">
    <location>
        <begin position="863"/>
        <end position="886"/>
    </location>
</feature>
<dbReference type="InterPro" id="IPR024079">
    <property type="entry name" value="MetalloPept_cat_dom_sf"/>
</dbReference>
<feature type="transmembrane region" description="Helical" evidence="6">
    <location>
        <begin position="783"/>
        <end position="805"/>
    </location>
</feature>
<evidence type="ECO:0000256" key="1">
    <source>
        <dbReference type="ARBA" id="ARBA00004141"/>
    </source>
</evidence>
<dbReference type="Pfam" id="PF00335">
    <property type="entry name" value="Tetraspanin"/>
    <property type="match status" value="1"/>
</dbReference>
<sequence>MGYAPFILWNVVLCLLAAPTQSSIRRQDTRTFTFHVSDEHMEVLQSRLKVDDYTDLEALYAVHSTQTEGPHAPPSRHQIRIYCHRSGQTVHLDTVADPRLEIGEWMGDDGKMAGTQVFRPSASITLKLPADVTHVTAERGDRPRQPHVLAVPHEHFVHHKFQAQAAMVADGADGDAVRLHDLEQLVGHPDYHKNIVLLAGGYTKEEKSKFKAAVYSAVLSFMSGDVTFVSGAAGLMPTPWDRYMPLINIFVVWQASKESGATIPLQPDGTPHQGYTDKVEKANSLKCIYGTESIRFLSCDIELMKQQAFGLTPANPKNTIVVTLVNDNVYGGTGGQRFCSVYAGEWEKCPDATDACVEVCQEDAFGCPSGKKDYWKAAADNRYMQVFIHEFGHSDSALSDEYDYGVTMSSSNKLGPLLNCHQTNVDVPWKHWLNNPLGVMAPTTTGGSCSYKDFYKPTPDLCLMNGARAELCAVCSEQTILSVYRDTRDLVSPRCPQAPETMIVLGNSDWYRLEISSKFVSAVASEREVGIRVPGGAATGMYARANSGSFSNYYQPCKNEAAGDRLVRRSTDQVPADQILCVDSENRLPLRLDVGDIVHTWYWPLTAKADPVATSVPNKKLNALQAQPWRKVNGRWQMVGHVNWVTDPNTGVQGAISQAWFQGDALGVGSHEFGLTVDDRTDFVIRDAFAGDPRVGNMTYNTTFRVEVRDPTDEVYAHCSAALSLTPHNSTDPTTSGCTAGKNRFTYCARCDEGATCNYSYPYVPFEAQANLKALVDAFELQILSYLGILVLAVVLLVALLWFMYGHYKADNLHKVINLRFSLSLARWMLIMFGSLTMLAAGAVIVSGLVVYGSASPIGKLGVMAAILVAAVLCLVAYLGTVAAFFRNKVQLAVNGIVLAVIAVALIMASLCLGYAAQLVYSGSPTVIDFLTTQWERQAQSNPKRLCTVQDTFGCSGLLISCQNQSHSQCPDLCDITNLRYPKPCLAVATETLREYSYLTLVLPSGMTLVMAFILGLNWALCCCIHRRRGQVLARLTALPGGDAAHNALLCVRVLRNLTREELDRLSDRFQTLDQSGDGTMDARELREFYYETLKVKLTDMDVADVLRRFGALAIRRRRRRGSVVAEEYDHLLDFHEFLVICQIGQLTWFQE</sequence>
<dbReference type="GO" id="GO:0005509">
    <property type="term" value="F:calcium ion binding"/>
    <property type="evidence" value="ECO:0007669"/>
    <property type="project" value="InterPro"/>
</dbReference>
<protein>
    <recommendedName>
        <fullName evidence="8">EF-hand domain-containing protein</fullName>
    </recommendedName>
</protein>
<evidence type="ECO:0000256" key="2">
    <source>
        <dbReference type="ARBA" id="ARBA00022692"/>
    </source>
</evidence>
<dbReference type="PROSITE" id="PS00018">
    <property type="entry name" value="EF_HAND_1"/>
    <property type="match status" value="1"/>
</dbReference>
<dbReference type="Gene3D" id="3.40.390.10">
    <property type="entry name" value="Collagenase (Catalytic Domain)"/>
    <property type="match status" value="1"/>
</dbReference>
<accession>A0A7S1NF29</accession>
<evidence type="ECO:0000313" key="9">
    <source>
        <dbReference type="EMBL" id="CAD9014091.1"/>
    </source>
</evidence>
<dbReference type="Gene3D" id="1.10.238.10">
    <property type="entry name" value="EF-hand"/>
    <property type="match status" value="1"/>
</dbReference>
<evidence type="ECO:0000256" key="5">
    <source>
        <dbReference type="ARBA" id="ARBA00023136"/>
    </source>
</evidence>
<dbReference type="GO" id="GO:0016020">
    <property type="term" value="C:membrane"/>
    <property type="evidence" value="ECO:0007669"/>
    <property type="project" value="UniProtKB-SubCell"/>
</dbReference>
<comment type="subcellular location">
    <subcellularLocation>
        <location evidence="1">Membrane</location>
        <topology evidence="1">Multi-pass membrane protein</topology>
    </subcellularLocation>
</comment>
<evidence type="ECO:0000259" key="8">
    <source>
        <dbReference type="PROSITE" id="PS50222"/>
    </source>
</evidence>
<keyword evidence="4 6" id="KW-1133">Transmembrane helix</keyword>
<reference evidence="9" key="1">
    <citation type="submission" date="2021-01" db="EMBL/GenBank/DDBJ databases">
        <authorList>
            <person name="Corre E."/>
            <person name="Pelletier E."/>
            <person name="Niang G."/>
            <person name="Scheremetjew M."/>
            <person name="Finn R."/>
            <person name="Kale V."/>
            <person name="Holt S."/>
            <person name="Cochrane G."/>
            <person name="Meng A."/>
            <person name="Brown T."/>
            <person name="Cohen L."/>
        </authorList>
    </citation>
    <scope>NUCLEOTIDE SEQUENCE</scope>
    <source>
        <strain evidence="9">NIES-381</strain>
    </source>
</reference>
<dbReference type="InterPro" id="IPR018247">
    <property type="entry name" value="EF_Hand_1_Ca_BS"/>
</dbReference>
<feature type="transmembrane region" description="Helical" evidence="6">
    <location>
        <begin position="825"/>
        <end position="851"/>
    </location>
</feature>
<dbReference type="InterPro" id="IPR011992">
    <property type="entry name" value="EF-hand-dom_pair"/>
</dbReference>
<name>A0A7S1NF29_9EUGL</name>